<dbReference type="STRING" id="413882.AAW51_1161"/>
<feature type="transmembrane region" description="Helical" evidence="7">
    <location>
        <begin position="55"/>
        <end position="75"/>
    </location>
</feature>
<name>A0A0G3BEY1_9BURK</name>
<evidence type="ECO:0000256" key="6">
    <source>
        <dbReference type="ARBA" id="ARBA00023136"/>
    </source>
</evidence>
<dbReference type="InterPro" id="IPR023090">
    <property type="entry name" value="UPF0702_alpha/beta_dom_sf"/>
</dbReference>
<evidence type="ECO:0000256" key="1">
    <source>
        <dbReference type="ARBA" id="ARBA00004651"/>
    </source>
</evidence>
<dbReference type="AlphaFoldDB" id="A0A0G3BEY1"/>
<dbReference type="PANTHER" id="PTHR34582">
    <property type="entry name" value="UPF0702 TRANSMEMBRANE PROTEIN YCAP"/>
    <property type="match status" value="1"/>
</dbReference>
<evidence type="ECO:0000256" key="3">
    <source>
        <dbReference type="ARBA" id="ARBA00022475"/>
    </source>
</evidence>
<gene>
    <name evidence="9" type="ORF">AAW51_1161</name>
</gene>
<evidence type="ECO:0000256" key="4">
    <source>
        <dbReference type="ARBA" id="ARBA00022692"/>
    </source>
</evidence>
<dbReference type="PANTHER" id="PTHR34582:SF6">
    <property type="entry name" value="UPF0702 TRANSMEMBRANE PROTEIN YCAP"/>
    <property type="match status" value="1"/>
</dbReference>
<accession>A0A0G3BEY1</accession>
<sequence length="165" mass="18226">MDTIFRVAVIYLFVLVGLRLLGKREFGQLSPLELVTLLMIPEIVSQALTGDDHSLTNALVGASSLLALVLVTSLLKHRFQRLEVAIEGEPAVLVAQGRLRERALNLNRVSPDEVYSEMHKSGLERLEQVRWAILECDGRISVVPTDDARAKVGLESNEKDQNALG</sequence>
<evidence type="ECO:0000313" key="10">
    <source>
        <dbReference type="Proteomes" id="UP000035352"/>
    </source>
</evidence>
<comment type="similarity">
    <text evidence="2">Belongs to the UPF0702 family.</text>
</comment>
<dbReference type="EMBL" id="CP011371">
    <property type="protein sequence ID" value="AKJ27852.1"/>
    <property type="molecule type" value="Genomic_DNA"/>
</dbReference>
<dbReference type="RefSeq" id="WP_047193848.1">
    <property type="nucleotide sequence ID" value="NZ_CP011371.1"/>
</dbReference>
<dbReference type="Gene3D" id="3.30.240.20">
    <property type="entry name" value="bsu07140 like domains"/>
    <property type="match status" value="1"/>
</dbReference>
<evidence type="ECO:0000256" key="2">
    <source>
        <dbReference type="ARBA" id="ARBA00006448"/>
    </source>
</evidence>
<protein>
    <submittedName>
        <fullName evidence="9">Membrane protein</fullName>
    </submittedName>
</protein>
<keyword evidence="6 7" id="KW-0472">Membrane</keyword>
<dbReference type="KEGG" id="pbh:AAW51_1161"/>
<evidence type="ECO:0000259" key="8">
    <source>
        <dbReference type="Pfam" id="PF04239"/>
    </source>
</evidence>
<evidence type="ECO:0000256" key="5">
    <source>
        <dbReference type="ARBA" id="ARBA00022989"/>
    </source>
</evidence>
<dbReference type="InterPro" id="IPR007353">
    <property type="entry name" value="DUF421"/>
</dbReference>
<dbReference type="Proteomes" id="UP000035352">
    <property type="component" value="Chromosome"/>
</dbReference>
<comment type="subcellular location">
    <subcellularLocation>
        <location evidence="1">Cell membrane</location>
        <topology evidence="1">Multi-pass membrane protein</topology>
    </subcellularLocation>
</comment>
<evidence type="ECO:0000256" key="7">
    <source>
        <dbReference type="SAM" id="Phobius"/>
    </source>
</evidence>
<proteinExistence type="inferred from homology"/>
<keyword evidence="5 7" id="KW-1133">Transmembrane helix</keyword>
<reference evidence="9 10" key="1">
    <citation type="submission" date="2015-05" db="EMBL/GenBank/DDBJ databases">
        <authorList>
            <person name="Tang B."/>
            <person name="Yu Y."/>
        </authorList>
    </citation>
    <scope>NUCLEOTIDE SEQUENCE [LARGE SCALE GENOMIC DNA]</scope>
    <source>
        <strain evidence="9 10">DSM 7029</strain>
    </source>
</reference>
<keyword evidence="4 7" id="KW-0812">Transmembrane</keyword>
<keyword evidence="3" id="KW-1003">Cell membrane</keyword>
<evidence type="ECO:0000313" key="9">
    <source>
        <dbReference type="EMBL" id="AKJ27852.1"/>
    </source>
</evidence>
<feature type="transmembrane region" description="Helical" evidence="7">
    <location>
        <begin position="6"/>
        <end position="22"/>
    </location>
</feature>
<keyword evidence="10" id="KW-1185">Reference proteome</keyword>
<dbReference type="GO" id="GO:0005886">
    <property type="term" value="C:plasma membrane"/>
    <property type="evidence" value="ECO:0007669"/>
    <property type="project" value="UniProtKB-SubCell"/>
</dbReference>
<organism evidence="9 10">
    <name type="scientific">Caldimonas brevitalea</name>
    <dbReference type="NCBI Taxonomy" id="413882"/>
    <lineage>
        <taxon>Bacteria</taxon>
        <taxon>Pseudomonadati</taxon>
        <taxon>Pseudomonadota</taxon>
        <taxon>Betaproteobacteria</taxon>
        <taxon>Burkholderiales</taxon>
        <taxon>Sphaerotilaceae</taxon>
        <taxon>Caldimonas</taxon>
    </lineage>
</organism>
<feature type="domain" description="YetF C-terminal" evidence="8">
    <location>
        <begin position="78"/>
        <end position="148"/>
    </location>
</feature>
<dbReference type="Pfam" id="PF04239">
    <property type="entry name" value="DUF421"/>
    <property type="match status" value="1"/>
</dbReference>